<sequence>MSYTPNVVLPELSGLTLVGQIDFYDGPTEADVTGVWRDDAIGQLYFADDCDFEGILAHDAVTREDLFPCTADVLEAYLNERLDGAEWMNAREPYVAEIAELMGRARAL</sequence>
<dbReference type="AlphaFoldDB" id="A0A931A4X3"/>
<proteinExistence type="predicted"/>
<gene>
    <name evidence="1" type="ORF">ITP53_11390</name>
</gene>
<dbReference type="RefSeq" id="WP_195895319.1">
    <property type="nucleotide sequence ID" value="NZ_JADOGI010000026.1"/>
</dbReference>
<keyword evidence="2" id="KW-1185">Reference proteome</keyword>
<organism evidence="1 2">
    <name type="scientific">Nonomuraea cypriaca</name>
    <dbReference type="NCBI Taxonomy" id="1187855"/>
    <lineage>
        <taxon>Bacteria</taxon>
        <taxon>Bacillati</taxon>
        <taxon>Actinomycetota</taxon>
        <taxon>Actinomycetes</taxon>
        <taxon>Streptosporangiales</taxon>
        <taxon>Streptosporangiaceae</taxon>
        <taxon>Nonomuraea</taxon>
    </lineage>
</organism>
<dbReference type="EMBL" id="JADOGI010000026">
    <property type="protein sequence ID" value="MBF8186342.1"/>
    <property type="molecule type" value="Genomic_DNA"/>
</dbReference>
<dbReference type="Proteomes" id="UP000605361">
    <property type="component" value="Unassembled WGS sequence"/>
</dbReference>
<evidence type="ECO:0000313" key="1">
    <source>
        <dbReference type="EMBL" id="MBF8186342.1"/>
    </source>
</evidence>
<accession>A0A931A4X3</accession>
<reference evidence="1" key="1">
    <citation type="submission" date="2020-11" db="EMBL/GenBank/DDBJ databases">
        <title>Whole-genome analyses of Nonomuraea sp. K274.</title>
        <authorList>
            <person name="Veyisoglu A."/>
        </authorList>
    </citation>
    <scope>NUCLEOTIDE SEQUENCE</scope>
    <source>
        <strain evidence="1">K274</strain>
    </source>
</reference>
<protein>
    <submittedName>
        <fullName evidence="1">Uncharacterized protein</fullName>
    </submittedName>
</protein>
<comment type="caution">
    <text evidence="1">The sequence shown here is derived from an EMBL/GenBank/DDBJ whole genome shotgun (WGS) entry which is preliminary data.</text>
</comment>
<evidence type="ECO:0000313" key="2">
    <source>
        <dbReference type="Proteomes" id="UP000605361"/>
    </source>
</evidence>
<name>A0A931A4X3_9ACTN</name>